<evidence type="ECO:0000313" key="3">
    <source>
        <dbReference type="Proteomes" id="UP001321492"/>
    </source>
</evidence>
<dbReference type="EMBL" id="JASJEV010000004">
    <property type="protein sequence ID" value="MDJ1158291.1"/>
    <property type="molecule type" value="Genomic_DNA"/>
</dbReference>
<organism evidence="2 3">
    <name type="scientific">Chelatococcus albus</name>
    <dbReference type="NCBI Taxonomy" id="3047466"/>
    <lineage>
        <taxon>Bacteria</taxon>
        <taxon>Pseudomonadati</taxon>
        <taxon>Pseudomonadota</taxon>
        <taxon>Alphaproteobacteria</taxon>
        <taxon>Hyphomicrobiales</taxon>
        <taxon>Chelatococcaceae</taxon>
        <taxon>Chelatococcus</taxon>
    </lineage>
</organism>
<reference evidence="2 3" key="1">
    <citation type="submission" date="2023-05" db="EMBL/GenBank/DDBJ databases">
        <title>Chelatococcus sp. nov., a moderately thermophilic bacterium isolated from hot spring microbial mat.</title>
        <authorList>
            <person name="Hu C.-J."/>
            <person name="Li W.-J."/>
        </authorList>
    </citation>
    <scope>NUCLEOTIDE SEQUENCE [LARGE SCALE GENOMIC DNA]</scope>
    <source>
        <strain evidence="2 3">SYSU G07232</strain>
    </source>
</reference>
<sequence>MVSILISALVTVPVARFPSFGGALPEEAQRTSRLAVGDGRPALHGPDGPADV</sequence>
<gene>
    <name evidence="2" type="ORF">QNA08_08605</name>
</gene>
<protein>
    <submittedName>
        <fullName evidence="2">Uncharacterized protein</fullName>
    </submittedName>
</protein>
<evidence type="ECO:0000313" key="2">
    <source>
        <dbReference type="EMBL" id="MDJ1158291.1"/>
    </source>
</evidence>
<proteinExistence type="predicted"/>
<name>A0ABT7AI70_9HYPH</name>
<feature type="region of interest" description="Disordered" evidence="1">
    <location>
        <begin position="31"/>
        <end position="52"/>
    </location>
</feature>
<comment type="caution">
    <text evidence="2">The sequence shown here is derived from an EMBL/GenBank/DDBJ whole genome shotgun (WGS) entry which is preliminary data.</text>
</comment>
<dbReference type="RefSeq" id="WP_283740281.1">
    <property type="nucleotide sequence ID" value="NZ_JASJEV010000004.1"/>
</dbReference>
<evidence type="ECO:0000256" key="1">
    <source>
        <dbReference type="SAM" id="MobiDB-lite"/>
    </source>
</evidence>
<keyword evidence="3" id="KW-1185">Reference proteome</keyword>
<dbReference type="Proteomes" id="UP001321492">
    <property type="component" value="Unassembled WGS sequence"/>
</dbReference>
<accession>A0ABT7AI70</accession>